<dbReference type="PANTHER" id="PTHR43462">
    <property type="entry name" value="ALANYL-TRNA EDITING PROTEIN"/>
    <property type="match status" value="1"/>
</dbReference>
<dbReference type="GO" id="GO:0004813">
    <property type="term" value="F:alanine-tRNA ligase activity"/>
    <property type="evidence" value="ECO:0007669"/>
    <property type="project" value="InterPro"/>
</dbReference>
<reference evidence="8 10" key="2">
    <citation type="submission" date="2020-05" db="EMBL/GenBank/DDBJ databases">
        <title>FDA dAtabase for Regulatory Grade micrObial Sequences (FDA-ARGOS): Supporting development and validation of Infectious Disease Dx tests.</title>
        <authorList>
            <person name="Nelson B."/>
            <person name="Plummer A."/>
            <person name="Tallon L."/>
            <person name="Sadzewicz L."/>
            <person name="Zhao X."/>
            <person name="Vavikolanu K."/>
            <person name="Mehta A."/>
            <person name="Aluvathingal J."/>
            <person name="Nadendla S."/>
            <person name="Myers T."/>
            <person name="Yan Y."/>
            <person name="Sichtig H."/>
        </authorList>
    </citation>
    <scope>NUCLEOTIDE SEQUENCE [LARGE SCALE GENOMIC DNA]</scope>
    <source>
        <strain evidence="8 10">FDAARGOS_795</strain>
    </source>
</reference>
<sequence length="236" mass="26624">MTTALYLEDAYKTSCETEVIKVEGNKVFVKETVFYPTGGGQECDTGVIVQDGSVFEVEKVKKEQGEIVHYIKDGAQVKLGPVKLEINWERRHNLMRHHSLLHLIGAVVYEKYGALCTGNQIYPDKARIDFNELQELSSVEVEEIVKEVNKLIEQNKEISTRYMSREEAENAVGMIKTAINLLPATIQEIRIVTIENLDEQACGGTHVKNTSEVGTLVIDKVKSKGKQNRRFEVRAI</sequence>
<evidence type="ECO:0000259" key="6">
    <source>
        <dbReference type="PROSITE" id="PS50860"/>
    </source>
</evidence>
<dbReference type="GO" id="GO:0006419">
    <property type="term" value="P:alanyl-tRNA aminoacylation"/>
    <property type="evidence" value="ECO:0007669"/>
    <property type="project" value="InterPro"/>
</dbReference>
<proteinExistence type="predicted"/>
<dbReference type="PROSITE" id="PS50860">
    <property type="entry name" value="AA_TRNA_LIGASE_II_ALA"/>
    <property type="match status" value="1"/>
</dbReference>
<dbReference type="GO" id="GO:0003676">
    <property type="term" value="F:nucleic acid binding"/>
    <property type="evidence" value="ECO:0007669"/>
    <property type="project" value="InterPro"/>
</dbReference>
<evidence type="ECO:0000256" key="3">
    <source>
        <dbReference type="ARBA" id="ARBA00022490"/>
    </source>
</evidence>
<dbReference type="PANTHER" id="PTHR43462:SF1">
    <property type="entry name" value="ALANYL-TRNA EDITING PROTEIN AARSD1"/>
    <property type="match status" value="1"/>
</dbReference>
<dbReference type="SUPFAM" id="SSF50447">
    <property type="entry name" value="Translation proteins"/>
    <property type="match status" value="1"/>
</dbReference>
<keyword evidence="3" id="KW-0963">Cytoplasm</keyword>
<evidence type="ECO:0000256" key="4">
    <source>
        <dbReference type="ARBA" id="ARBA00022723"/>
    </source>
</evidence>
<dbReference type="GO" id="GO:0005524">
    <property type="term" value="F:ATP binding"/>
    <property type="evidence" value="ECO:0007669"/>
    <property type="project" value="InterPro"/>
</dbReference>
<feature type="domain" description="Alanyl-transfer RNA synthetases family profile" evidence="6">
    <location>
        <begin position="1"/>
        <end position="236"/>
    </location>
</feature>
<organism evidence="8 10">
    <name type="scientific">Bacillus thuringiensis</name>
    <dbReference type="NCBI Taxonomy" id="1428"/>
    <lineage>
        <taxon>Bacteria</taxon>
        <taxon>Bacillati</taxon>
        <taxon>Bacillota</taxon>
        <taxon>Bacilli</taxon>
        <taxon>Bacillales</taxon>
        <taxon>Bacillaceae</taxon>
        <taxon>Bacillus</taxon>
        <taxon>Bacillus cereus group</taxon>
    </lineage>
</organism>
<dbReference type="GO" id="GO:0046872">
    <property type="term" value="F:metal ion binding"/>
    <property type="evidence" value="ECO:0007669"/>
    <property type="project" value="UniProtKB-KW"/>
</dbReference>
<comment type="cofactor">
    <cofactor evidence="1">
        <name>Zn(2+)</name>
        <dbReference type="ChEBI" id="CHEBI:29105"/>
    </cofactor>
</comment>
<gene>
    <name evidence="7" type="primary">alaXM</name>
    <name evidence="7" type="ORF">BF38_2895</name>
    <name evidence="8" type="ORF">FOC89_22145</name>
</gene>
<name>A0A0B5NNM2_BACTU</name>
<reference evidence="7 9" key="1">
    <citation type="journal article" date="2015" name="Genome Announc.">
        <title>Complete genome sequences for 35 biothreat assay-relevant bacillus species.</title>
        <authorList>
            <person name="Johnson S.L."/>
            <person name="Daligault H.E."/>
            <person name="Davenport K.W."/>
            <person name="Jaissle J."/>
            <person name="Frey K.G."/>
            <person name="Ladner J.T."/>
            <person name="Broomall S.M."/>
            <person name="Bishop-Lilly K.A."/>
            <person name="Bruce D.C."/>
            <person name="Gibbons H.S."/>
            <person name="Coyne S.R."/>
            <person name="Lo C.C."/>
            <person name="Meincke L."/>
            <person name="Munk A.C."/>
            <person name="Koroleva G.I."/>
            <person name="Rosenzweig C.N."/>
            <person name="Palacios G.F."/>
            <person name="Redden C.L."/>
            <person name="Minogue T.D."/>
            <person name="Chain P.S."/>
        </authorList>
    </citation>
    <scope>NUCLEOTIDE SEQUENCE [LARGE SCALE GENOMIC DNA]</scope>
    <source>
        <strain evidence="7 9">HD1011</strain>
    </source>
</reference>
<evidence type="ECO:0000256" key="2">
    <source>
        <dbReference type="ARBA" id="ARBA00004496"/>
    </source>
</evidence>
<evidence type="ECO:0000313" key="9">
    <source>
        <dbReference type="Proteomes" id="UP000031876"/>
    </source>
</evidence>
<dbReference type="GO" id="GO:0002161">
    <property type="term" value="F:aminoacyl-tRNA deacylase activity"/>
    <property type="evidence" value="ECO:0007669"/>
    <property type="project" value="UniProtKB-ARBA"/>
</dbReference>
<protein>
    <submittedName>
        <fullName evidence="7 8">Alanyl-tRNA editing protein</fullName>
    </submittedName>
</protein>
<dbReference type="SMART" id="SM00863">
    <property type="entry name" value="tRNA_SAD"/>
    <property type="match status" value="1"/>
</dbReference>
<dbReference type="EMBL" id="CP009335">
    <property type="protein sequence ID" value="AJG79414.1"/>
    <property type="molecule type" value="Genomic_DNA"/>
</dbReference>
<dbReference type="AlphaFoldDB" id="A0A0B5NNM2"/>
<dbReference type="Proteomes" id="UP000031876">
    <property type="component" value="Chromosome"/>
</dbReference>
<evidence type="ECO:0000256" key="1">
    <source>
        <dbReference type="ARBA" id="ARBA00001947"/>
    </source>
</evidence>
<accession>A0A0B5NNM2</accession>
<dbReference type="InterPro" id="IPR018165">
    <property type="entry name" value="Ala-tRNA-synth_IIc_core"/>
</dbReference>
<evidence type="ECO:0000313" key="8">
    <source>
        <dbReference type="EMBL" id="QKH26531.1"/>
    </source>
</evidence>
<dbReference type="Pfam" id="PF01411">
    <property type="entry name" value="tRNA-synt_2c"/>
    <property type="match status" value="1"/>
</dbReference>
<dbReference type="Gene3D" id="3.30.980.10">
    <property type="entry name" value="Threonyl-trna Synthetase, Chain A, domain 2"/>
    <property type="match status" value="1"/>
</dbReference>
<dbReference type="InterPro" id="IPR012947">
    <property type="entry name" value="tRNA_SAD"/>
</dbReference>
<keyword evidence="5" id="KW-0862">Zinc</keyword>
<evidence type="ECO:0000313" key="7">
    <source>
        <dbReference type="EMBL" id="AJG79414.1"/>
    </source>
</evidence>
<dbReference type="Proteomes" id="UP000501107">
    <property type="component" value="Chromosome"/>
</dbReference>
<comment type="subcellular location">
    <subcellularLocation>
        <location evidence="2">Cytoplasm</location>
    </subcellularLocation>
</comment>
<evidence type="ECO:0000313" key="10">
    <source>
        <dbReference type="Proteomes" id="UP000501107"/>
    </source>
</evidence>
<dbReference type="KEGG" id="btw:BF38_2895"/>
<dbReference type="GO" id="GO:0005737">
    <property type="term" value="C:cytoplasm"/>
    <property type="evidence" value="ECO:0007669"/>
    <property type="project" value="UniProtKB-SubCell"/>
</dbReference>
<dbReference type="FunFam" id="2.40.30.130:FF:000010">
    <property type="entry name" value="Alanine--tRNA ligase"/>
    <property type="match status" value="1"/>
</dbReference>
<dbReference type="InterPro" id="IPR051335">
    <property type="entry name" value="Alanyl-tRNA_Editing_Enzymes"/>
</dbReference>
<dbReference type="InterPro" id="IPR018163">
    <property type="entry name" value="Thr/Ala-tRNA-synth_IIc_edit"/>
</dbReference>
<dbReference type="Pfam" id="PF07973">
    <property type="entry name" value="tRNA_SAD"/>
    <property type="match status" value="1"/>
</dbReference>
<keyword evidence="4" id="KW-0479">Metal-binding</keyword>
<dbReference type="InterPro" id="IPR018164">
    <property type="entry name" value="Ala-tRNA-synth_IIc_N"/>
</dbReference>
<evidence type="ECO:0000256" key="5">
    <source>
        <dbReference type="ARBA" id="ARBA00022833"/>
    </source>
</evidence>
<dbReference type="Gene3D" id="2.40.30.130">
    <property type="match status" value="1"/>
</dbReference>
<dbReference type="RefSeq" id="WP_000205385.1">
    <property type="nucleotide sequence ID" value="NZ_CP009335.1"/>
</dbReference>
<dbReference type="EMBL" id="CP053980">
    <property type="protein sequence ID" value="QKH26531.1"/>
    <property type="molecule type" value="Genomic_DNA"/>
</dbReference>
<dbReference type="SUPFAM" id="SSF55186">
    <property type="entry name" value="ThrRS/AlaRS common domain"/>
    <property type="match status" value="1"/>
</dbReference>
<dbReference type="InterPro" id="IPR009000">
    <property type="entry name" value="Transl_B-barrel_sf"/>
</dbReference>